<gene>
    <name evidence="1" type="ORF">LITE_LOCUS46575</name>
</gene>
<dbReference type="Proteomes" id="UP001154282">
    <property type="component" value="Unassembled WGS sequence"/>
</dbReference>
<evidence type="ECO:0000313" key="2">
    <source>
        <dbReference type="Proteomes" id="UP001154282"/>
    </source>
</evidence>
<dbReference type="AlphaFoldDB" id="A0AAV0R8L2"/>
<accession>A0AAV0R8L2</accession>
<dbReference type="EMBL" id="CAMGYJ010000010">
    <property type="protein sequence ID" value="CAI0552763.1"/>
    <property type="molecule type" value="Genomic_DNA"/>
</dbReference>
<keyword evidence="2" id="KW-1185">Reference proteome</keyword>
<name>A0AAV0R8L2_9ROSI</name>
<evidence type="ECO:0000313" key="1">
    <source>
        <dbReference type="EMBL" id="CAI0552763.1"/>
    </source>
</evidence>
<sequence>MHECRTPKISRRLQMDIPATCFQCLSGYLDRTGDGDVCSDHWLAYLLCEVVIKLKSNPEIEKGGDTM</sequence>
<organism evidence="1 2">
    <name type="scientific">Linum tenue</name>
    <dbReference type="NCBI Taxonomy" id="586396"/>
    <lineage>
        <taxon>Eukaryota</taxon>
        <taxon>Viridiplantae</taxon>
        <taxon>Streptophyta</taxon>
        <taxon>Embryophyta</taxon>
        <taxon>Tracheophyta</taxon>
        <taxon>Spermatophyta</taxon>
        <taxon>Magnoliopsida</taxon>
        <taxon>eudicotyledons</taxon>
        <taxon>Gunneridae</taxon>
        <taxon>Pentapetalae</taxon>
        <taxon>rosids</taxon>
        <taxon>fabids</taxon>
        <taxon>Malpighiales</taxon>
        <taxon>Linaceae</taxon>
        <taxon>Linum</taxon>
    </lineage>
</organism>
<reference evidence="1" key="1">
    <citation type="submission" date="2022-08" db="EMBL/GenBank/DDBJ databases">
        <authorList>
            <person name="Gutierrez-Valencia J."/>
        </authorList>
    </citation>
    <scope>NUCLEOTIDE SEQUENCE</scope>
</reference>
<comment type="caution">
    <text evidence="1">The sequence shown here is derived from an EMBL/GenBank/DDBJ whole genome shotgun (WGS) entry which is preliminary data.</text>
</comment>
<protein>
    <submittedName>
        <fullName evidence="1">Uncharacterized protein</fullName>
    </submittedName>
</protein>
<proteinExistence type="predicted"/>